<dbReference type="AlphaFoldDB" id="A0A7C8JH65"/>
<evidence type="ECO:0000256" key="3">
    <source>
        <dbReference type="ARBA" id="ARBA00022884"/>
    </source>
</evidence>
<feature type="compositionally biased region" description="Low complexity" evidence="4">
    <location>
        <begin position="180"/>
        <end position="192"/>
    </location>
</feature>
<comment type="caution">
    <text evidence="6">The sequence shown here is derived from an EMBL/GenBank/DDBJ whole genome shotgun (WGS) entry which is preliminary data.</text>
</comment>
<dbReference type="InterPro" id="IPR026699">
    <property type="entry name" value="Exosome_RNA_bind1/RRP40/RRP4"/>
</dbReference>
<gene>
    <name evidence="6" type="primary">RRP40</name>
    <name evidence="6" type="ORF">TWF703_005088</name>
</gene>
<proteinExistence type="predicted"/>
<reference evidence="6 7" key="1">
    <citation type="submission" date="2019-06" db="EMBL/GenBank/DDBJ databases">
        <authorList>
            <person name="Palmer J.M."/>
        </authorList>
    </citation>
    <scope>NUCLEOTIDE SEQUENCE [LARGE SCALE GENOMIC DNA]</scope>
    <source>
        <strain evidence="6 7">TWF703</strain>
    </source>
</reference>
<evidence type="ECO:0000313" key="7">
    <source>
        <dbReference type="Proteomes" id="UP000480548"/>
    </source>
</evidence>
<comment type="subcellular location">
    <subcellularLocation>
        <location evidence="1">Nucleus</location>
    </subcellularLocation>
</comment>
<dbReference type="GO" id="GO:0000467">
    <property type="term" value="P:exonucleolytic trimming to generate mature 3'-end of 5.8S rRNA from tricistronic rRNA transcript (SSU-rRNA, 5.8S rRNA, LSU-rRNA)"/>
    <property type="evidence" value="ECO:0007669"/>
    <property type="project" value="TreeGrafter"/>
</dbReference>
<name>A0A7C8JH65_ORBOL</name>
<evidence type="ECO:0000259" key="5">
    <source>
        <dbReference type="Pfam" id="PF15985"/>
    </source>
</evidence>
<dbReference type="EMBL" id="WIQZ01000252">
    <property type="protein sequence ID" value="KAF3118518.1"/>
    <property type="molecule type" value="Genomic_DNA"/>
</dbReference>
<feature type="region of interest" description="Disordered" evidence="4">
    <location>
        <begin position="1"/>
        <end position="57"/>
    </location>
</feature>
<dbReference type="Pfam" id="PF15985">
    <property type="entry name" value="KH_6"/>
    <property type="match status" value="1"/>
</dbReference>
<feature type="compositionally biased region" description="Low complexity" evidence="4">
    <location>
        <begin position="16"/>
        <end position="57"/>
    </location>
</feature>
<dbReference type="GO" id="GO:0071038">
    <property type="term" value="P:TRAMP-dependent tRNA surveillance pathway"/>
    <property type="evidence" value="ECO:0007669"/>
    <property type="project" value="TreeGrafter"/>
</dbReference>
<dbReference type="GO" id="GO:0071035">
    <property type="term" value="P:nuclear polyadenylation-dependent rRNA catabolic process"/>
    <property type="evidence" value="ECO:0007669"/>
    <property type="project" value="TreeGrafter"/>
</dbReference>
<dbReference type="InterPro" id="IPR012340">
    <property type="entry name" value="NA-bd_OB-fold"/>
</dbReference>
<evidence type="ECO:0000256" key="4">
    <source>
        <dbReference type="SAM" id="MobiDB-lite"/>
    </source>
</evidence>
<dbReference type="GO" id="GO:0000177">
    <property type="term" value="C:cytoplasmic exosome (RNase complex)"/>
    <property type="evidence" value="ECO:0007669"/>
    <property type="project" value="TreeGrafter"/>
</dbReference>
<dbReference type="Gene3D" id="3.30.1370.10">
    <property type="entry name" value="K Homology domain, type 1"/>
    <property type="match status" value="1"/>
</dbReference>
<feature type="compositionally biased region" description="Low complexity" evidence="4">
    <location>
        <begin position="199"/>
        <end position="210"/>
    </location>
</feature>
<sequence length="322" mass="34993">MTSTMSMSLDSPEIILPGDPLPQLSPLLSPPSTETTTDTKPRSLRLGPGLTLSPTTPSTPILPYRYGTLNLTSHTKRPTASILSTPRHYHPSINDPVLVTLLRTTAEQFIVQLTPYTPPAIIPFENYIINNAGTTASARKSRPNLPIGATIYARVAVVHKHLESVELSVPDPTFGEVISQKNISSSSSSSNQKNKKDSSSSTSISAGTTTGASSIANRAEVTPYILSTSQPMTKLLLAEETLGKPLLSAVASKVPFEMIVGKNGRVWIDATTQKEVIQVVRCFKEFDEAEAWNDEDGGLTKGRQIVGKTYRLLRRTCYRNIM</sequence>
<feature type="region of interest" description="Disordered" evidence="4">
    <location>
        <begin position="180"/>
        <end position="210"/>
    </location>
</feature>
<dbReference type="SUPFAM" id="SSF54791">
    <property type="entry name" value="Eukaryotic type KH-domain (KH-domain type I)"/>
    <property type="match status" value="1"/>
</dbReference>
<evidence type="ECO:0000256" key="1">
    <source>
        <dbReference type="ARBA" id="ARBA00004123"/>
    </source>
</evidence>
<dbReference type="Pfam" id="PF21262">
    <property type="entry name" value="RRP40_S1"/>
    <property type="match status" value="1"/>
</dbReference>
<dbReference type="Gene3D" id="2.40.50.140">
    <property type="entry name" value="Nucleic acid-binding proteins"/>
    <property type="match status" value="1"/>
</dbReference>
<dbReference type="InterPro" id="IPR004088">
    <property type="entry name" value="KH_dom_type_1"/>
</dbReference>
<keyword evidence="2" id="KW-0271">Exosome</keyword>
<dbReference type="PANTHER" id="PTHR21321:SF1">
    <property type="entry name" value="EXOSOME COMPLEX COMPONENT RRP40"/>
    <property type="match status" value="1"/>
</dbReference>
<dbReference type="GO" id="GO:0034475">
    <property type="term" value="P:U4 snRNA 3'-end processing"/>
    <property type="evidence" value="ECO:0007669"/>
    <property type="project" value="TreeGrafter"/>
</dbReference>
<accession>A0A7C8JH65</accession>
<dbReference type="Proteomes" id="UP000480548">
    <property type="component" value="Unassembled WGS sequence"/>
</dbReference>
<evidence type="ECO:0000313" key="6">
    <source>
        <dbReference type="EMBL" id="KAF3118518.1"/>
    </source>
</evidence>
<feature type="domain" description="K Homology" evidence="5">
    <location>
        <begin position="229"/>
        <end position="273"/>
    </location>
</feature>
<protein>
    <submittedName>
        <fullName evidence="6">Exosome non-catalytic core subunit rrp40</fullName>
    </submittedName>
</protein>
<keyword evidence="3" id="KW-0694">RNA-binding</keyword>
<dbReference type="PANTHER" id="PTHR21321">
    <property type="entry name" value="PNAS-3 RELATED"/>
    <property type="match status" value="1"/>
</dbReference>
<evidence type="ECO:0000256" key="2">
    <source>
        <dbReference type="ARBA" id="ARBA00022835"/>
    </source>
</evidence>
<dbReference type="SUPFAM" id="SSF50249">
    <property type="entry name" value="Nucleic acid-binding proteins"/>
    <property type="match status" value="1"/>
</dbReference>
<dbReference type="GO" id="GO:0000176">
    <property type="term" value="C:nuclear exosome (RNase complex)"/>
    <property type="evidence" value="ECO:0007669"/>
    <property type="project" value="TreeGrafter"/>
</dbReference>
<dbReference type="InterPro" id="IPR036612">
    <property type="entry name" value="KH_dom_type_1_sf"/>
</dbReference>
<dbReference type="GO" id="GO:0003723">
    <property type="term" value="F:RNA binding"/>
    <property type="evidence" value="ECO:0007669"/>
    <property type="project" value="UniProtKB-KW"/>
</dbReference>
<dbReference type="GO" id="GO:0071051">
    <property type="term" value="P:poly(A)-dependent snoRNA 3'-end processing"/>
    <property type="evidence" value="ECO:0007669"/>
    <property type="project" value="TreeGrafter"/>
</dbReference>
<dbReference type="GO" id="GO:0071034">
    <property type="term" value="P:CUT catabolic process"/>
    <property type="evidence" value="ECO:0007669"/>
    <property type="project" value="TreeGrafter"/>
</dbReference>
<organism evidence="6 7">
    <name type="scientific">Orbilia oligospora</name>
    <name type="common">Nematode-trapping fungus</name>
    <name type="synonym">Arthrobotrys oligospora</name>
    <dbReference type="NCBI Taxonomy" id="2813651"/>
    <lineage>
        <taxon>Eukaryota</taxon>
        <taxon>Fungi</taxon>
        <taxon>Dikarya</taxon>
        <taxon>Ascomycota</taxon>
        <taxon>Pezizomycotina</taxon>
        <taxon>Orbiliomycetes</taxon>
        <taxon>Orbiliales</taxon>
        <taxon>Orbiliaceae</taxon>
        <taxon>Orbilia</taxon>
    </lineage>
</organism>